<evidence type="ECO:0000256" key="2">
    <source>
        <dbReference type="ARBA" id="ARBA00023043"/>
    </source>
</evidence>
<feature type="domain" description="Death" evidence="4">
    <location>
        <begin position="303"/>
        <end position="366"/>
    </location>
</feature>
<dbReference type="InterPro" id="IPR002110">
    <property type="entry name" value="Ankyrin_rpt"/>
</dbReference>
<dbReference type="SUPFAM" id="SSF48403">
    <property type="entry name" value="Ankyrin repeat"/>
    <property type="match status" value="1"/>
</dbReference>
<dbReference type="Gene3D" id="1.25.40.20">
    <property type="entry name" value="Ankyrin repeat-containing domain"/>
    <property type="match status" value="2"/>
</dbReference>
<organism evidence="5 6">
    <name type="scientific">Octopus vulgaris</name>
    <name type="common">Common octopus</name>
    <dbReference type="NCBI Taxonomy" id="6645"/>
    <lineage>
        <taxon>Eukaryota</taxon>
        <taxon>Metazoa</taxon>
        <taxon>Spiralia</taxon>
        <taxon>Lophotrochozoa</taxon>
        <taxon>Mollusca</taxon>
        <taxon>Cephalopoda</taxon>
        <taxon>Coleoidea</taxon>
        <taxon>Octopodiformes</taxon>
        <taxon>Octopoda</taxon>
        <taxon>Incirrata</taxon>
        <taxon>Octopodidae</taxon>
        <taxon>Octopus</taxon>
    </lineage>
</organism>
<dbReference type="CDD" id="cd01670">
    <property type="entry name" value="Death"/>
    <property type="match status" value="1"/>
</dbReference>
<dbReference type="Proteomes" id="UP001162480">
    <property type="component" value="Chromosome 8"/>
</dbReference>
<gene>
    <name evidence="5" type="ORF">OCTVUL_1B000964</name>
</gene>
<dbReference type="InterPro" id="IPR036770">
    <property type="entry name" value="Ankyrin_rpt-contain_sf"/>
</dbReference>
<keyword evidence="1" id="KW-0677">Repeat</keyword>
<protein>
    <submittedName>
        <fullName evidence="5">E3 ubiquitin-protein ligase MIB2-like isoform X3</fullName>
    </submittedName>
</protein>
<feature type="repeat" description="ANK" evidence="3">
    <location>
        <begin position="137"/>
        <end position="170"/>
    </location>
</feature>
<feature type="repeat" description="ANK" evidence="3">
    <location>
        <begin position="68"/>
        <end position="100"/>
    </location>
</feature>
<evidence type="ECO:0000313" key="6">
    <source>
        <dbReference type="Proteomes" id="UP001162480"/>
    </source>
</evidence>
<reference evidence="5" key="1">
    <citation type="submission" date="2023-08" db="EMBL/GenBank/DDBJ databases">
        <authorList>
            <person name="Alioto T."/>
            <person name="Alioto T."/>
            <person name="Gomez Garrido J."/>
        </authorList>
    </citation>
    <scope>NUCLEOTIDE SEQUENCE</scope>
</reference>
<dbReference type="GO" id="GO:0007165">
    <property type="term" value="P:signal transduction"/>
    <property type="evidence" value="ECO:0007669"/>
    <property type="project" value="InterPro"/>
</dbReference>
<name>A0AA36B4K6_OCTVU</name>
<dbReference type="EMBL" id="OX597821">
    <property type="protein sequence ID" value="CAI9727061.1"/>
    <property type="molecule type" value="Genomic_DNA"/>
</dbReference>
<dbReference type="Gene3D" id="3.30.40.10">
    <property type="entry name" value="Zinc/RING finger domain, C3HC4 (zinc finger)"/>
    <property type="match status" value="1"/>
</dbReference>
<feature type="repeat" description="ANK" evidence="3">
    <location>
        <begin position="35"/>
        <end position="67"/>
    </location>
</feature>
<dbReference type="AlphaFoldDB" id="A0AA36B4K6"/>
<evidence type="ECO:0000256" key="3">
    <source>
        <dbReference type="PROSITE-ProRule" id="PRU00023"/>
    </source>
</evidence>
<feature type="repeat" description="ANK" evidence="3">
    <location>
        <begin position="171"/>
        <end position="193"/>
    </location>
</feature>
<dbReference type="InterPro" id="IPR013083">
    <property type="entry name" value="Znf_RING/FYVE/PHD"/>
</dbReference>
<dbReference type="SUPFAM" id="SSF47986">
    <property type="entry name" value="DEATH domain"/>
    <property type="match status" value="1"/>
</dbReference>
<evidence type="ECO:0000256" key="1">
    <source>
        <dbReference type="ARBA" id="ARBA00022737"/>
    </source>
</evidence>
<dbReference type="PROSITE" id="PS50297">
    <property type="entry name" value="ANK_REP_REGION"/>
    <property type="match status" value="5"/>
</dbReference>
<evidence type="ECO:0000259" key="4">
    <source>
        <dbReference type="PROSITE" id="PS50017"/>
    </source>
</evidence>
<dbReference type="PRINTS" id="PR01415">
    <property type="entry name" value="ANKYRIN"/>
</dbReference>
<dbReference type="Pfam" id="PF12796">
    <property type="entry name" value="Ank_2"/>
    <property type="match status" value="1"/>
</dbReference>
<dbReference type="PANTHER" id="PTHR24126">
    <property type="entry name" value="ANKYRIN REPEAT, PH AND SEC7 DOMAIN CONTAINING PROTEIN SECG-RELATED"/>
    <property type="match status" value="1"/>
</dbReference>
<evidence type="ECO:0000313" key="5">
    <source>
        <dbReference type="EMBL" id="CAI9727061.1"/>
    </source>
</evidence>
<dbReference type="InterPro" id="IPR000488">
    <property type="entry name" value="Death_dom"/>
</dbReference>
<sequence>MDLKEIIEKIEAGDMDGAKNMVEQYSGSINQSDSNGKTYLMTAVELGNTHLINFLIDAGADLDMRDRSGSTALHYAVIGFQLQVVTILLSRGSDENAMNEKGWTPLHLAAGKGKEWKDVVAALLQTNVKVNQRNSFFGSTPLHWACSWGHTDTVRLLLNHKGIDANVLDIDGNTPLHVAVREQCYDVVTLMLSQCCTELNLKKEEWYSGVVVARYLANHGADLYHKNNNNNTPLDLIKDPNLKQRWQTFSPPQCLWCGHEEATTKFHPCGHLITCEECSTTSLKLCLRCLKPITSRGGVGIFLDIKTSELDIIKRDNRNDTIEQSYQMLYKWFTSCDPKKRTAETIKAALEEAQCFNALQCLSLGIK</sequence>
<proteinExistence type="predicted"/>
<feature type="repeat" description="ANK" evidence="3">
    <location>
        <begin position="101"/>
        <end position="135"/>
    </location>
</feature>
<dbReference type="Pfam" id="PF13857">
    <property type="entry name" value="Ank_5"/>
    <property type="match status" value="1"/>
</dbReference>
<dbReference type="PROSITE" id="PS50017">
    <property type="entry name" value="DEATH_DOMAIN"/>
    <property type="match status" value="1"/>
</dbReference>
<keyword evidence="6" id="KW-1185">Reference proteome</keyword>
<keyword evidence="2 3" id="KW-0040">ANK repeat</keyword>
<accession>A0AA36B4K6</accession>
<dbReference type="InterPro" id="IPR011029">
    <property type="entry name" value="DEATH-like_dom_sf"/>
</dbReference>
<dbReference type="PROSITE" id="PS50088">
    <property type="entry name" value="ANK_REPEAT"/>
    <property type="match status" value="5"/>
</dbReference>
<dbReference type="Gene3D" id="1.10.533.10">
    <property type="entry name" value="Death Domain, Fas"/>
    <property type="match status" value="1"/>
</dbReference>
<dbReference type="SMART" id="SM00248">
    <property type="entry name" value="ANK"/>
    <property type="match status" value="5"/>
</dbReference>
<dbReference type="Pfam" id="PF00023">
    <property type="entry name" value="Ank"/>
    <property type="match status" value="1"/>
</dbReference>
<dbReference type="Pfam" id="PF13920">
    <property type="entry name" value="zf-C3HC4_3"/>
    <property type="match status" value="1"/>
</dbReference>